<sequence>MEEELAKQLHLEEQSSLDVKADDVFENEVCETEDFIDDYTIAKLLQKDYDLGVDHTLRLKGKQYKKGDKGL</sequence>
<keyword evidence="2" id="KW-1185">Reference proteome</keyword>
<protein>
    <submittedName>
        <fullName evidence="1">Uncharacterized protein</fullName>
    </submittedName>
</protein>
<accession>A0A0V1ELI7</accession>
<evidence type="ECO:0000313" key="1">
    <source>
        <dbReference type="EMBL" id="KRY74385.1"/>
    </source>
</evidence>
<feature type="non-terminal residue" evidence="1">
    <location>
        <position position="71"/>
    </location>
</feature>
<organism evidence="1 2">
    <name type="scientific">Trichinella pseudospiralis</name>
    <name type="common">Parasitic roundworm</name>
    <dbReference type="NCBI Taxonomy" id="6337"/>
    <lineage>
        <taxon>Eukaryota</taxon>
        <taxon>Metazoa</taxon>
        <taxon>Ecdysozoa</taxon>
        <taxon>Nematoda</taxon>
        <taxon>Enoplea</taxon>
        <taxon>Dorylaimia</taxon>
        <taxon>Trichinellida</taxon>
        <taxon>Trichinellidae</taxon>
        <taxon>Trichinella</taxon>
    </lineage>
</organism>
<gene>
    <name evidence="1" type="ORF">T4D_13179</name>
</gene>
<comment type="caution">
    <text evidence="1">The sequence shown here is derived from an EMBL/GenBank/DDBJ whole genome shotgun (WGS) entry which is preliminary data.</text>
</comment>
<evidence type="ECO:0000313" key="2">
    <source>
        <dbReference type="Proteomes" id="UP000054995"/>
    </source>
</evidence>
<dbReference type="EMBL" id="JYDT01000966">
    <property type="protein sequence ID" value="KRY74385.1"/>
    <property type="molecule type" value="Genomic_DNA"/>
</dbReference>
<proteinExistence type="predicted"/>
<name>A0A0V1ELI7_TRIPS</name>
<dbReference type="OrthoDB" id="205248at2759"/>
<dbReference type="Proteomes" id="UP000054995">
    <property type="component" value="Unassembled WGS sequence"/>
</dbReference>
<reference evidence="1 2" key="1">
    <citation type="submission" date="2015-01" db="EMBL/GenBank/DDBJ databases">
        <title>Evolution of Trichinella species and genotypes.</title>
        <authorList>
            <person name="Korhonen P.K."/>
            <person name="Edoardo P."/>
            <person name="Giuseppe L.R."/>
            <person name="Gasser R.B."/>
        </authorList>
    </citation>
    <scope>NUCLEOTIDE SEQUENCE [LARGE SCALE GENOMIC DNA]</scope>
    <source>
        <strain evidence="1">ISS470</strain>
    </source>
</reference>
<dbReference type="AlphaFoldDB" id="A0A0V1ELI7"/>